<evidence type="ECO:0000313" key="1">
    <source>
        <dbReference type="EMBL" id="SHO47701.1"/>
    </source>
</evidence>
<dbReference type="SUPFAM" id="SSF52540">
    <property type="entry name" value="P-loop containing nucleoside triphosphate hydrolases"/>
    <property type="match status" value="1"/>
</dbReference>
<accession>A0A2H1EJ44</accession>
<reference evidence="2" key="1">
    <citation type="submission" date="2016-12" db="EMBL/GenBank/DDBJ databases">
        <authorList>
            <person name="Herbold C."/>
        </authorList>
    </citation>
    <scope>NUCLEOTIDE SEQUENCE [LARGE SCALE GENOMIC DNA]</scope>
</reference>
<organism evidence="1 2">
    <name type="scientific">Nitrosotalea sinensis</name>
    <dbReference type="NCBI Taxonomy" id="1499975"/>
    <lineage>
        <taxon>Archaea</taxon>
        <taxon>Nitrososphaerota</taxon>
        <taxon>Nitrososphaeria</taxon>
        <taxon>Nitrosotaleales</taxon>
        <taxon>Nitrosotaleaceae</taxon>
        <taxon>Nitrosotalea</taxon>
    </lineage>
</organism>
<keyword evidence="2" id="KW-1185">Reference proteome</keyword>
<proteinExistence type="predicted"/>
<protein>
    <submittedName>
        <fullName evidence="1">Putative Kinase</fullName>
    </submittedName>
</protein>
<dbReference type="InterPro" id="IPR027417">
    <property type="entry name" value="P-loop_NTPase"/>
</dbReference>
<dbReference type="PANTHER" id="PTHR37807">
    <property type="entry name" value="OS07G0160300 PROTEIN"/>
    <property type="match status" value="1"/>
</dbReference>
<gene>
    <name evidence="1" type="ORF">NSIN_40190</name>
</gene>
<keyword evidence="1" id="KW-0808">Transferase</keyword>
<dbReference type="Pfam" id="PF13671">
    <property type="entry name" value="AAA_33"/>
    <property type="match status" value="1"/>
</dbReference>
<dbReference type="Gene3D" id="3.40.50.300">
    <property type="entry name" value="P-loop containing nucleotide triphosphate hydrolases"/>
    <property type="match status" value="1"/>
</dbReference>
<dbReference type="GO" id="GO:0016301">
    <property type="term" value="F:kinase activity"/>
    <property type="evidence" value="ECO:0007669"/>
    <property type="project" value="UniProtKB-KW"/>
</dbReference>
<dbReference type="AlphaFoldDB" id="A0A2H1EJ44"/>
<sequence length="162" mass="18612">MIMIICGLPGVGKSTLANKIAPRINAVILSSDKIRKEIFQNPTYSAFERKLVYDIMTIIAKYLNDIRISCILDATFNKEESRVTIKEKLGLEDRDFQIIECTCPENIAISRLESRKNDYSDATSEIYYKMKKIYEPVSLPHITIDTTIPIETNIEKVLKYIQ</sequence>
<dbReference type="Proteomes" id="UP000232412">
    <property type="component" value="Unassembled WGS sequence"/>
</dbReference>
<keyword evidence="1" id="KW-0418">Kinase</keyword>
<dbReference type="OrthoDB" id="28808at2157"/>
<name>A0A2H1EJ44_9ARCH</name>
<dbReference type="EMBL" id="FRFC01000005">
    <property type="protein sequence ID" value="SHO47701.1"/>
    <property type="molecule type" value="Genomic_DNA"/>
</dbReference>
<dbReference type="PANTHER" id="PTHR37807:SF3">
    <property type="entry name" value="OS07G0160300 PROTEIN"/>
    <property type="match status" value="1"/>
</dbReference>
<evidence type="ECO:0000313" key="2">
    <source>
        <dbReference type="Proteomes" id="UP000232412"/>
    </source>
</evidence>
<dbReference type="RefSeq" id="WP_101010785.1">
    <property type="nucleotide sequence ID" value="NZ_FRFC01000005.1"/>
</dbReference>